<protein>
    <recommendedName>
        <fullName evidence="5">Bifunctional inhibitor/plant lipid transfer protein/seed storage helical domain-containing protein</fullName>
    </recommendedName>
</protein>
<keyword evidence="2" id="KW-0758">Storage protein</keyword>
<dbReference type="SUPFAM" id="SSF47699">
    <property type="entry name" value="Bifunctional inhibitor/lipid-transfer protein/seed storage 2S albumin"/>
    <property type="match status" value="1"/>
</dbReference>
<dbReference type="eggNOG" id="ENOG502S7EV">
    <property type="taxonomic scope" value="Eukaryota"/>
</dbReference>
<keyword evidence="4" id="KW-0732">Signal</keyword>
<dbReference type="Pfam" id="PF00234">
    <property type="entry name" value="Tryp_alpha_amyl"/>
    <property type="match status" value="1"/>
</dbReference>
<keyword evidence="7" id="KW-1185">Reference proteome</keyword>
<name>A0A022R733_ERYGU</name>
<dbReference type="InterPro" id="IPR016140">
    <property type="entry name" value="Bifunc_inhib/LTP/seed_store"/>
</dbReference>
<keyword evidence="3" id="KW-0708">Seed storage protein</keyword>
<dbReference type="Proteomes" id="UP000030748">
    <property type="component" value="Unassembled WGS sequence"/>
</dbReference>
<feature type="chain" id="PRO_5001504902" description="Bifunctional inhibitor/plant lipid transfer protein/seed storage helical domain-containing protein" evidence="4">
    <location>
        <begin position="22"/>
        <end position="156"/>
    </location>
</feature>
<dbReference type="PANTHER" id="PTHR35496">
    <property type="entry name" value="2S SEED STORAGE PROTEIN 1-RELATED"/>
    <property type="match status" value="1"/>
</dbReference>
<evidence type="ECO:0000256" key="4">
    <source>
        <dbReference type="SAM" id="SignalP"/>
    </source>
</evidence>
<dbReference type="EMBL" id="KI630617">
    <property type="protein sequence ID" value="EYU35488.1"/>
    <property type="molecule type" value="Genomic_DNA"/>
</dbReference>
<dbReference type="SMART" id="SM00499">
    <property type="entry name" value="AAI"/>
    <property type="match status" value="1"/>
</dbReference>
<dbReference type="GO" id="GO:0045735">
    <property type="term" value="F:nutrient reservoir activity"/>
    <property type="evidence" value="ECO:0007669"/>
    <property type="project" value="UniProtKB-KW"/>
</dbReference>
<dbReference type="PhylomeDB" id="A0A022R733"/>
<sequence length="156" mass="17798">MAIKVALAAALLVAMVTLASATSYTTTVTTTTIDDEANRGEQQQCRQQIQGRRFQSCQRYLSQRGQYGGDEEEVIEMTTGNPQQQSQYLRDCCQQLQNVNQQCRCEAIKQAVKEIQQQGGQYQTGQYEQVYQKARSLPRQCNFRSPQQCQFHVLFV</sequence>
<gene>
    <name evidence="6" type="ORF">MIMGU_mgv1a015497mg</name>
</gene>
<dbReference type="OrthoDB" id="1922883at2759"/>
<dbReference type="AlphaFoldDB" id="A0A022R733"/>
<dbReference type="InterPro" id="IPR000617">
    <property type="entry name" value="Napin/2SS/CON"/>
</dbReference>
<dbReference type="KEGG" id="egt:105960089"/>
<dbReference type="PRINTS" id="PR00496">
    <property type="entry name" value="NAPIN"/>
</dbReference>
<evidence type="ECO:0000259" key="5">
    <source>
        <dbReference type="SMART" id="SM00499"/>
    </source>
</evidence>
<feature type="signal peptide" evidence="4">
    <location>
        <begin position="1"/>
        <end position="21"/>
    </location>
</feature>
<dbReference type="PANTHER" id="PTHR35496:SF4">
    <property type="entry name" value="2S SULFUR-RICH SEED STORAGE PROTEIN 2-LIKE"/>
    <property type="match status" value="1"/>
</dbReference>
<organism evidence="6 7">
    <name type="scientific">Erythranthe guttata</name>
    <name type="common">Yellow monkey flower</name>
    <name type="synonym">Mimulus guttatus</name>
    <dbReference type="NCBI Taxonomy" id="4155"/>
    <lineage>
        <taxon>Eukaryota</taxon>
        <taxon>Viridiplantae</taxon>
        <taxon>Streptophyta</taxon>
        <taxon>Embryophyta</taxon>
        <taxon>Tracheophyta</taxon>
        <taxon>Spermatophyta</taxon>
        <taxon>Magnoliopsida</taxon>
        <taxon>eudicotyledons</taxon>
        <taxon>Gunneridae</taxon>
        <taxon>Pentapetalae</taxon>
        <taxon>asterids</taxon>
        <taxon>lamiids</taxon>
        <taxon>Lamiales</taxon>
        <taxon>Phrymaceae</taxon>
        <taxon>Erythranthe</taxon>
    </lineage>
</organism>
<evidence type="ECO:0000256" key="1">
    <source>
        <dbReference type="ARBA" id="ARBA00008262"/>
    </source>
</evidence>
<comment type="similarity">
    <text evidence="1">Belongs to the 2S seed storage albumins family.</text>
</comment>
<evidence type="ECO:0000256" key="2">
    <source>
        <dbReference type="ARBA" id="ARBA00022761"/>
    </source>
</evidence>
<proteinExistence type="inferred from homology"/>
<evidence type="ECO:0000256" key="3">
    <source>
        <dbReference type="ARBA" id="ARBA00023129"/>
    </source>
</evidence>
<dbReference type="Gene3D" id="1.10.110.10">
    <property type="entry name" value="Plant lipid-transfer and hydrophobic proteins"/>
    <property type="match status" value="1"/>
</dbReference>
<dbReference type="CDD" id="cd00261">
    <property type="entry name" value="AAI_SS"/>
    <property type="match status" value="1"/>
</dbReference>
<evidence type="ECO:0000313" key="6">
    <source>
        <dbReference type="EMBL" id="EYU35488.1"/>
    </source>
</evidence>
<feature type="domain" description="Bifunctional inhibitor/plant lipid transfer protein/seed storage helical" evidence="5">
    <location>
        <begin position="45"/>
        <end position="149"/>
    </location>
</feature>
<evidence type="ECO:0000313" key="7">
    <source>
        <dbReference type="Proteomes" id="UP000030748"/>
    </source>
</evidence>
<reference evidence="6 7" key="1">
    <citation type="journal article" date="2013" name="Proc. Natl. Acad. Sci. U.S.A.">
        <title>Fine-scale variation in meiotic recombination in Mimulus inferred from population shotgun sequencing.</title>
        <authorList>
            <person name="Hellsten U."/>
            <person name="Wright K.M."/>
            <person name="Jenkins J."/>
            <person name="Shu S."/>
            <person name="Yuan Y."/>
            <person name="Wessler S.R."/>
            <person name="Schmutz J."/>
            <person name="Willis J.H."/>
            <person name="Rokhsar D.S."/>
        </authorList>
    </citation>
    <scope>NUCLEOTIDE SEQUENCE [LARGE SCALE GENOMIC DNA]</scope>
    <source>
        <strain evidence="7">cv. DUN x IM62</strain>
    </source>
</reference>
<dbReference type="OMA" id="MKMMVED"/>
<dbReference type="InterPro" id="IPR036312">
    <property type="entry name" value="Bifun_inhib/LTP/seed_sf"/>
</dbReference>
<accession>A0A022R733</accession>